<gene>
    <name evidence="1" type="ORF">PGO_126560</name>
</gene>
<organism evidence="1 2">
    <name type="scientific">Plasmodium gonderi</name>
    <dbReference type="NCBI Taxonomy" id="77519"/>
    <lineage>
        <taxon>Eukaryota</taxon>
        <taxon>Sar</taxon>
        <taxon>Alveolata</taxon>
        <taxon>Apicomplexa</taxon>
        <taxon>Aconoidasida</taxon>
        <taxon>Haemosporida</taxon>
        <taxon>Plasmodiidae</taxon>
        <taxon>Plasmodium</taxon>
        <taxon>Plasmodium (Plasmodium)</taxon>
    </lineage>
</organism>
<protein>
    <recommendedName>
        <fullName evidence="3">Elongation factor Ts, mitochondrial</fullName>
    </recommendedName>
</protein>
<proteinExistence type="predicted"/>
<accession>A0A1Y1JM38</accession>
<reference evidence="2" key="1">
    <citation type="submission" date="2017-04" db="EMBL/GenBank/DDBJ databases">
        <title>Plasmodium gonderi genome.</title>
        <authorList>
            <person name="Arisue N."/>
            <person name="Honma H."/>
            <person name="Kawai S."/>
            <person name="Tougan T."/>
            <person name="Tanabe K."/>
            <person name="Horii T."/>
        </authorList>
    </citation>
    <scope>NUCLEOTIDE SEQUENCE [LARGE SCALE GENOMIC DNA]</scope>
    <source>
        <strain evidence="2">ATCC 30045</strain>
    </source>
</reference>
<dbReference type="EMBL" id="BDQF01000013">
    <property type="protein sequence ID" value="GAW82658.1"/>
    <property type="molecule type" value="Genomic_DNA"/>
</dbReference>
<dbReference type="PANTHER" id="PTHR11741:SF0">
    <property type="entry name" value="ELONGATION FACTOR TS, MITOCHONDRIAL"/>
    <property type="match status" value="1"/>
</dbReference>
<dbReference type="PANTHER" id="PTHR11741">
    <property type="entry name" value="ELONGATION FACTOR TS"/>
    <property type="match status" value="1"/>
</dbReference>
<evidence type="ECO:0000313" key="1">
    <source>
        <dbReference type="EMBL" id="GAW82658.1"/>
    </source>
</evidence>
<keyword evidence="2" id="KW-1185">Reference proteome</keyword>
<dbReference type="SUPFAM" id="SSF54713">
    <property type="entry name" value="Elongation factor Ts (EF-Ts), dimerisation domain"/>
    <property type="match status" value="1"/>
</dbReference>
<dbReference type="GO" id="GO:0005739">
    <property type="term" value="C:mitochondrion"/>
    <property type="evidence" value="ECO:0007669"/>
    <property type="project" value="GOC"/>
</dbReference>
<dbReference type="GO" id="GO:0070125">
    <property type="term" value="P:mitochondrial translational elongation"/>
    <property type="evidence" value="ECO:0007669"/>
    <property type="project" value="TreeGrafter"/>
</dbReference>
<dbReference type="Proteomes" id="UP000195521">
    <property type="component" value="Unassembled WGS sequence"/>
</dbReference>
<dbReference type="OMA" id="CVNILIY"/>
<comment type="caution">
    <text evidence="1">The sequence shown here is derived from an EMBL/GenBank/DDBJ whole genome shotgun (WGS) entry which is preliminary data.</text>
</comment>
<dbReference type="AlphaFoldDB" id="A0A1Y1JM38"/>
<dbReference type="InterPro" id="IPR036402">
    <property type="entry name" value="EF-Ts_dimer_sf"/>
</dbReference>
<dbReference type="GO" id="GO:0003746">
    <property type="term" value="F:translation elongation factor activity"/>
    <property type="evidence" value="ECO:0007669"/>
    <property type="project" value="InterPro"/>
</dbReference>
<dbReference type="OrthoDB" id="374736at2759"/>
<name>A0A1Y1JM38_PLAGO</name>
<evidence type="ECO:0008006" key="3">
    <source>
        <dbReference type="Google" id="ProtNLM"/>
    </source>
</evidence>
<dbReference type="GeneID" id="39749395"/>
<dbReference type="RefSeq" id="XP_028545247.1">
    <property type="nucleotide sequence ID" value="XM_028689446.1"/>
</dbReference>
<evidence type="ECO:0000313" key="2">
    <source>
        <dbReference type="Proteomes" id="UP000195521"/>
    </source>
</evidence>
<dbReference type="InterPro" id="IPR001816">
    <property type="entry name" value="Transl_elong_EFTs/EF1B"/>
</dbReference>
<sequence length="402" mass="47940">MIIKFERIHLLKFVRIKCRFNSTKSVLSNENVTKIKEFRKITNLSVGTCKDILSKNEYNIKKGVNYIFKNFNKNYENKEKKLTEGYYCLLSKGNLTAITELNSYNDLVSENIFFKELLINLCNKLIDHNGTRNLNGLNLDKEIVSDYLHLFYKENKINIDKMLKNVEHINIFKHIYFKRSISQLINYTSYILNDYIFLRKYLLLDLDNLCSRYQNMYIIKKKYHHKETKIEDFILCKGFSFSFLFIKSDENIPQQTKIILEKLALLICINALLYKSKRCSISNGFDIQNCFYVNYFGASTSELEQKEDTYSMRRESEMYITKVNSEIDQGDDVQSVDFMQNKVQSFCILYECLKKMDHKWLRNISKENITFIRLIKLLEDEFKIKIFVKIMYSMLNEDILIL</sequence>